<evidence type="ECO:0000256" key="2">
    <source>
        <dbReference type="SAM" id="MobiDB-lite"/>
    </source>
</evidence>
<reference evidence="3" key="2">
    <citation type="journal article" name="Front. Microbiol.">
        <title>Degradative Capacity of Two Strains of Rhodonia placenta: From Phenotype to Genotype.</title>
        <authorList>
            <person name="Kolle M."/>
            <person name="Horta M.A.C."/>
            <person name="Nowrousian M."/>
            <person name="Ohm R.A."/>
            <person name="Benz J.P."/>
            <person name="Pilgard A."/>
        </authorList>
    </citation>
    <scope>NUCLEOTIDE SEQUENCE</scope>
    <source>
        <strain evidence="3">FPRL280</strain>
    </source>
</reference>
<reference evidence="3" key="1">
    <citation type="submission" date="2020-11" db="EMBL/GenBank/DDBJ databases">
        <authorList>
            <person name="Koelle M."/>
            <person name="Horta M.A.C."/>
            <person name="Nowrousian M."/>
            <person name="Ohm R.A."/>
            <person name="Benz P."/>
            <person name="Pilgard A."/>
        </authorList>
    </citation>
    <scope>NUCLEOTIDE SEQUENCE</scope>
    <source>
        <strain evidence="3">FPRL280</strain>
    </source>
</reference>
<organism evidence="3 4">
    <name type="scientific">Rhodonia placenta</name>
    <dbReference type="NCBI Taxonomy" id="104341"/>
    <lineage>
        <taxon>Eukaryota</taxon>
        <taxon>Fungi</taxon>
        <taxon>Dikarya</taxon>
        <taxon>Basidiomycota</taxon>
        <taxon>Agaricomycotina</taxon>
        <taxon>Agaricomycetes</taxon>
        <taxon>Polyporales</taxon>
        <taxon>Adustoporiaceae</taxon>
        <taxon>Rhodonia</taxon>
    </lineage>
</organism>
<proteinExistence type="predicted"/>
<name>A0A8H7NSM3_9APHY</name>
<evidence type="ECO:0000313" key="3">
    <source>
        <dbReference type="EMBL" id="KAF9800511.1"/>
    </source>
</evidence>
<feature type="compositionally biased region" description="Low complexity" evidence="2">
    <location>
        <begin position="56"/>
        <end position="75"/>
    </location>
</feature>
<comment type="caution">
    <text evidence="3">The sequence shown here is derived from an EMBL/GenBank/DDBJ whole genome shotgun (WGS) entry which is preliminary data.</text>
</comment>
<feature type="region of interest" description="Disordered" evidence="2">
    <location>
        <begin position="30"/>
        <end position="75"/>
    </location>
</feature>
<gene>
    <name evidence="3" type="ORF">IEO21_10347</name>
</gene>
<dbReference type="AlphaFoldDB" id="A0A8H7NSM3"/>
<evidence type="ECO:0000313" key="4">
    <source>
        <dbReference type="Proteomes" id="UP000639403"/>
    </source>
</evidence>
<dbReference type="EMBL" id="JADOXO010000768">
    <property type="protein sequence ID" value="KAF9800511.1"/>
    <property type="molecule type" value="Genomic_DNA"/>
</dbReference>
<keyword evidence="1" id="KW-0175">Coiled coil</keyword>
<protein>
    <submittedName>
        <fullName evidence="3">Uncharacterized protein</fullName>
    </submittedName>
</protein>
<feature type="compositionally biased region" description="Polar residues" evidence="2">
    <location>
        <begin position="32"/>
        <end position="43"/>
    </location>
</feature>
<feature type="coiled-coil region" evidence="1">
    <location>
        <begin position="78"/>
        <end position="105"/>
    </location>
</feature>
<accession>A0A8H7NSM3</accession>
<sequence>MEVEQQLDLEVEDVVGHVVVHPDHKALRPASMQLSEKATSPVSASAVGKEGTDALSAPTVATSAPVTSPSASTSAALAKSESSELANLIAQMKSMREELEHYRVMKEKSF</sequence>
<evidence type="ECO:0000256" key="1">
    <source>
        <dbReference type="SAM" id="Coils"/>
    </source>
</evidence>
<dbReference type="Proteomes" id="UP000639403">
    <property type="component" value="Unassembled WGS sequence"/>
</dbReference>